<keyword evidence="2" id="KW-0812">Transmembrane</keyword>
<dbReference type="Proteomes" id="UP000006753">
    <property type="component" value="Unassembled WGS sequence"/>
</dbReference>
<protein>
    <recommendedName>
        <fullName evidence="6">Tat pathway signal sequence</fullName>
    </recommendedName>
</protein>
<organism evidence="4 5">
    <name type="scientific">Marssonina brunnea f. sp. multigermtubi (strain MB_m1)</name>
    <name type="common">Marssonina leaf spot fungus</name>
    <dbReference type="NCBI Taxonomy" id="1072389"/>
    <lineage>
        <taxon>Eukaryota</taxon>
        <taxon>Fungi</taxon>
        <taxon>Dikarya</taxon>
        <taxon>Ascomycota</taxon>
        <taxon>Pezizomycotina</taxon>
        <taxon>Leotiomycetes</taxon>
        <taxon>Helotiales</taxon>
        <taxon>Drepanopezizaceae</taxon>
        <taxon>Drepanopeziza</taxon>
    </lineage>
</organism>
<dbReference type="OMA" id="IADTHAF"/>
<comment type="similarity">
    <text evidence="1">Belongs to the ustYa family.</text>
</comment>
<dbReference type="GO" id="GO:0043386">
    <property type="term" value="P:mycotoxin biosynthetic process"/>
    <property type="evidence" value="ECO:0007669"/>
    <property type="project" value="InterPro"/>
</dbReference>
<dbReference type="InterPro" id="IPR021765">
    <property type="entry name" value="UstYa-like"/>
</dbReference>
<sequence>MDGAKARPRVRLEVVLGVGVLALHVLAGSDQSIEVIKVVLGADTRRRLSCCQIFTATLYTLEKLPAALAELKYDLSALPAFPNKYLSTGYSALTGSPLSCPVLRISRDQASNKYLHGSIFSPDIVQLEMWLYKSEKYNELTDDDHEVKIFNEDDSANSTSDFLSRAYRARIQDEKLPCRFWRYIIILSLINVFLLLTSCTLVLHCYLHALHGRNALLKATSFYSPILDRVEIQTSVKKMNATLFPGPNPSFARQFPNPEADAWWESMEIVRTIPITKEDVIKLGKDPKTVAKFEDGHWGLGDDAYMAELDIFHQLHCLNSLRKLIYPDYYMYNASNTRHPDLWYVHLNHCVDVLAQNLMCTGSTDLLTVNWMETQSFPFPDFNINHQCRDFDALVEWKEENGVDLERWAAMKRPDGVRQVKPSEGIKEMLRHEHEMKNSKTDRERL</sequence>
<evidence type="ECO:0000256" key="3">
    <source>
        <dbReference type="SAM" id="SignalP"/>
    </source>
</evidence>
<feature type="signal peptide" evidence="3">
    <location>
        <begin position="1"/>
        <end position="27"/>
    </location>
</feature>
<evidence type="ECO:0000313" key="4">
    <source>
        <dbReference type="EMBL" id="EKD12114.1"/>
    </source>
</evidence>
<evidence type="ECO:0008006" key="6">
    <source>
        <dbReference type="Google" id="ProtNLM"/>
    </source>
</evidence>
<dbReference type="eggNOG" id="ENOG502S0D8">
    <property type="taxonomic scope" value="Eukaryota"/>
</dbReference>
<dbReference type="STRING" id="1072389.K1XI58"/>
<feature type="chain" id="PRO_5005686936" description="Tat pathway signal sequence" evidence="3">
    <location>
        <begin position="28"/>
        <end position="446"/>
    </location>
</feature>
<keyword evidence="5" id="KW-1185">Reference proteome</keyword>
<name>K1XI58_MARBU</name>
<keyword evidence="2" id="KW-1133">Transmembrane helix</keyword>
<proteinExistence type="inferred from homology"/>
<reference evidence="4 5" key="1">
    <citation type="journal article" date="2012" name="BMC Genomics">
        <title>Sequencing the genome of Marssonina brunnea reveals fungus-poplar co-evolution.</title>
        <authorList>
            <person name="Zhu S."/>
            <person name="Cao Y.-Z."/>
            <person name="Jiang C."/>
            <person name="Tan B.-Y."/>
            <person name="Wang Z."/>
            <person name="Feng S."/>
            <person name="Zhang L."/>
            <person name="Su X.-H."/>
            <person name="Brejova B."/>
            <person name="Vinar T."/>
            <person name="Xu M."/>
            <person name="Wang M.-X."/>
            <person name="Zhang S.-G."/>
            <person name="Huang M.-R."/>
            <person name="Wu R."/>
            <person name="Zhou Y."/>
        </authorList>
    </citation>
    <scope>NUCLEOTIDE SEQUENCE [LARGE SCALE GENOMIC DNA]</scope>
    <source>
        <strain evidence="4 5">MB_m1</strain>
    </source>
</reference>
<accession>K1XI58</accession>
<keyword evidence="3" id="KW-0732">Signal</keyword>
<dbReference type="EMBL" id="JH921464">
    <property type="protein sequence ID" value="EKD12114.1"/>
    <property type="molecule type" value="Genomic_DNA"/>
</dbReference>
<dbReference type="GeneID" id="18765686"/>
<evidence type="ECO:0000256" key="2">
    <source>
        <dbReference type="SAM" id="Phobius"/>
    </source>
</evidence>
<dbReference type="InParanoid" id="K1XI58"/>
<dbReference type="HOGENOM" id="CLU_042941_0_0_1"/>
<evidence type="ECO:0000313" key="5">
    <source>
        <dbReference type="Proteomes" id="UP000006753"/>
    </source>
</evidence>
<dbReference type="PANTHER" id="PTHR33365:SF14">
    <property type="entry name" value="TAT PATHWAY SIGNAL SEQUENCE"/>
    <property type="match status" value="1"/>
</dbReference>
<keyword evidence="2" id="KW-0472">Membrane</keyword>
<gene>
    <name evidence="4" type="ORF">MBM_09751</name>
</gene>
<dbReference type="AlphaFoldDB" id="K1XI58"/>
<dbReference type="PANTHER" id="PTHR33365">
    <property type="entry name" value="YALI0B05434P"/>
    <property type="match status" value="1"/>
</dbReference>
<dbReference type="KEGG" id="mbe:MBM_09751"/>
<evidence type="ECO:0000256" key="1">
    <source>
        <dbReference type="ARBA" id="ARBA00035112"/>
    </source>
</evidence>
<dbReference type="Pfam" id="PF11807">
    <property type="entry name" value="UstYa"/>
    <property type="match status" value="1"/>
</dbReference>
<dbReference type="OrthoDB" id="3687641at2759"/>
<feature type="transmembrane region" description="Helical" evidence="2">
    <location>
        <begin position="180"/>
        <end position="207"/>
    </location>
</feature>